<dbReference type="SUPFAM" id="SSF46565">
    <property type="entry name" value="Chaperone J-domain"/>
    <property type="match status" value="1"/>
</dbReference>
<sequence>MLDNPESSSHQDVSRHFYAHMENPLLWPIMEVLKQKPSGWKVHTLAAHLNELGFVPVLDQVPEKELFKKNFLIMNALYQLQEALYPDNWLQVQAMDIELMCGRYHGSTHAIDHQDPLREYYVDWSNYEAEEGEVKRLLNEFWTRYKKYVGGVETDMDRSRALSLFELPLDASPEEIRKQWRRLALRWHPDRDKGNTAQFQRLCEAWHVLRS</sequence>
<dbReference type="RefSeq" id="WP_105023458.1">
    <property type="nucleotide sequence ID" value="NZ_MSCI01000001.1"/>
</dbReference>
<dbReference type="PROSITE" id="PS50076">
    <property type="entry name" value="DNAJ_2"/>
    <property type="match status" value="1"/>
</dbReference>
<feature type="domain" description="J" evidence="2">
    <location>
        <begin position="157"/>
        <end position="211"/>
    </location>
</feature>
<organism evidence="3 4">
    <name type="scientific">Vibrio chagasii</name>
    <dbReference type="NCBI Taxonomy" id="170679"/>
    <lineage>
        <taxon>Bacteria</taxon>
        <taxon>Pseudomonadati</taxon>
        <taxon>Pseudomonadota</taxon>
        <taxon>Gammaproteobacteria</taxon>
        <taxon>Vibrionales</taxon>
        <taxon>Vibrionaceae</taxon>
        <taxon>Vibrio</taxon>
    </lineage>
</organism>
<name>A0A2S7VNG6_9VIBR</name>
<evidence type="ECO:0000313" key="3">
    <source>
        <dbReference type="EMBL" id="PQJ63706.1"/>
    </source>
</evidence>
<keyword evidence="4" id="KW-1185">Reference proteome</keyword>
<dbReference type="Gene3D" id="1.10.287.110">
    <property type="entry name" value="DnaJ domain"/>
    <property type="match status" value="1"/>
</dbReference>
<dbReference type="Proteomes" id="UP000238707">
    <property type="component" value="Unassembled WGS sequence"/>
</dbReference>
<gene>
    <name evidence="3" type="ORF">BTO10_02510</name>
</gene>
<protein>
    <submittedName>
        <fullName evidence="3">Molecular chaperone DnaJ</fullName>
    </submittedName>
</protein>
<evidence type="ECO:0000313" key="4">
    <source>
        <dbReference type="Proteomes" id="UP000238707"/>
    </source>
</evidence>
<dbReference type="InterPro" id="IPR036869">
    <property type="entry name" value="J_dom_sf"/>
</dbReference>
<dbReference type="EMBL" id="MSCI01000001">
    <property type="protein sequence ID" value="PQJ63706.1"/>
    <property type="molecule type" value="Genomic_DNA"/>
</dbReference>
<dbReference type="SMART" id="SM00271">
    <property type="entry name" value="DnaJ"/>
    <property type="match status" value="1"/>
</dbReference>
<keyword evidence="1" id="KW-0143">Chaperone</keyword>
<dbReference type="InterPro" id="IPR021059">
    <property type="entry name" value="DnaJ-related_N"/>
</dbReference>
<proteinExistence type="predicted"/>
<dbReference type="InterPro" id="IPR001623">
    <property type="entry name" value="DnaJ_domain"/>
</dbReference>
<accession>A0A2S7VNG6</accession>
<reference evidence="3 4" key="1">
    <citation type="submission" date="2016-12" db="EMBL/GenBank/DDBJ databases">
        <title>Diversity of luminous bacteria.</title>
        <authorList>
            <person name="Yoshizawa S."/>
            <person name="Kogure K."/>
        </authorList>
    </citation>
    <scope>NUCLEOTIDE SEQUENCE [LARGE SCALE GENOMIC DNA]</scope>
    <source>
        <strain evidence="3 4">LC2-408</strain>
    </source>
</reference>
<comment type="caution">
    <text evidence="3">The sequence shown here is derived from an EMBL/GenBank/DDBJ whole genome shotgun (WGS) entry which is preliminary data.</text>
</comment>
<evidence type="ECO:0000259" key="2">
    <source>
        <dbReference type="PROSITE" id="PS50076"/>
    </source>
</evidence>
<evidence type="ECO:0000256" key="1">
    <source>
        <dbReference type="ARBA" id="ARBA00023186"/>
    </source>
</evidence>
<dbReference type="Pfam" id="PF12339">
    <property type="entry name" value="DNAJ_related"/>
    <property type="match status" value="1"/>
</dbReference>
<dbReference type="CDD" id="cd06257">
    <property type="entry name" value="DnaJ"/>
    <property type="match status" value="1"/>
</dbReference>
<dbReference type="AlphaFoldDB" id="A0A2S7VNG6"/>
<dbReference type="Pfam" id="PF00226">
    <property type="entry name" value="DnaJ"/>
    <property type="match status" value="1"/>
</dbReference>